<protein>
    <submittedName>
        <fullName evidence="5">ABC transporter ATP-binding protein</fullName>
    </submittedName>
</protein>
<dbReference type="InterPro" id="IPR013611">
    <property type="entry name" value="Transp-assoc_OB_typ2"/>
</dbReference>
<dbReference type="Proteomes" id="UP000321926">
    <property type="component" value="Unassembled WGS sequence"/>
</dbReference>
<evidence type="ECO:0000256" key="2">
    <source>
        <dbReference type="ARBA" id="ARBA00022741"/>
    </source>
</evidence>
<dbReference type="InterPro" id="IPR003593">
    <property type="entry name" value="AAA+_ATPase"/>
</dbReference>
<dbReference type="GO" id="GO:0016887">
    <property type="term" value="F:ATP hydrolysis activity"/>
    <property type="evidence" value="ECO:0007669"/>
    <property type="project" value="InterPro"/>
</dbReference>
<evidence type="ECO:0000256" key="1">
    <source>
        <dbReference type="ARBA" id="ARBA00022448"/>
    </source>
</evidence>
<proteinExistence type="predicted"/>
<dbReference type="PROSITE" id="PS50893">
    <property type="entry name" value="ABC_TRANSPORTER_2"/>
    <property type="match status" value="1"/>
</dbReference>
<dbReference type="Pfam" id="PF00005">
    <property type="entry name" value="ABC_tran"/>
    <property type="match status" value="1"/>
</dbReference>
<dbReference type="InterPro" id="IPR050093">
    <property type="entry name" value="ABC_SmlMolc_Importer"/>
</dbReference>
<evidence type="ECO:0000313" key="6">
    <source>
        <dbReference type="Proteomes" id="UP000321926"/>
    </source>
</evidence>
<dbReference type="GO" id="GO:0043190">
    <property type="term" value="C:ATP-binding cassette (ABC) transporter complex"/>
    <property type="evidence" value="ECO:0007669"/>
    <property type="project" value="InterPro"/>
</dbReference>
<dbReference type="GO" id="GO:0005524">
    <property type="term" value="F:ATP binding"/>
    <property type="evidence" value="ECO:0007669"/>
    <property type="project" value="UniProtKB-KW"/>
</dbReference>
<evidence type="ECO:0000259" key="4">
    <source>
        <dbReference type="PROSITE" id="PS50893"/>
    </source>
</evidence>
<dbReference type="SUPFAM" id="SSF50331">
    <property type="entry name" value="MOP-like"/>
    <property type="match status" value="1"/>
</dbReference>
<name>A0A5C8K7M3_9BACT</name>
<organism evidence="5 6">
    <name type="scientific">Pontibacter qinzhouensis</name>
    <dbReference type="NCBI Taxonomy" id="2603253"/>
    <lineage>
        <taxon>Bacteria</taxon>
        <taxon>Pseudomonadati</taxon>
        <taxon>Bacteroidota</taxon>
        <taxon>Cytophagia</taxon>
        <taxon>Cytophagales</taxon>
        <taxon>Hymenobacteraceae</taxon>
        <taxon>Pontibacter</taxon>
    </lineage>
</organism>
<dbReference type="Pfam" id="PF08402">
    <property type="entry name" value="TOBE_2"/>
    <property type="match status" value="1"/>
</dbReference>
<dbReference type="EMBL" id="VRTY01000022">
    <property type="protein sequence ID" value="TXK48749.1"/>
    <property type="molecule type" value="Genomic_DNA"/>
</dbReference>
<dbReference type="InterPro" id="IPR008995">
    <property type="entry name" value="Mo/tungstate-bd_C_term_dom"/>
</dbReference>
<reference evidence="5 6" key="1">
    <citation type="submission" date="2019-08" db="EMBL/GenBank/DDBJ databases">
        <authorList>
            <person name="Shi S."/>
        </authorList>
    </citation>
    <scope>NUCLEOTIDE SEQUENCE [LARGE SCALE GENOMIC DNA]</scope>
    <source>
        <strain evidence="5 6">GY10130</strain>
    </source>
</reference>
<comment type="caution">
    <text evidence="5">The sequence shown here is derived from an EMBL/GenBank/DDBJ whole genome shotgun (WGS) entry which is preliminary data.</text>
</comment>
<dbReference type="OrthoDB" id="9802264at2"/>
<keyword evidence="6" id="KW-1185">Reference proteome</keyword>
<dbReference type="Gene3D" id="2.40.50.140">
    <property type="entry name" value="Nucleic acid-binding proteins"/>
    <property type="match status" value="1"/>
</dbReference>
<dbReference type="PANTHER" id="PTHR42781:SF4">
    <property type="entry name" value="SPERMIDINE_PUTRESCINE IMPORT ATP-BINDING PROTEIN POTA"/>
    <property type="match status" value="1"/>
</dbReference>
<dbReference type="InterPro" id="IPR017871">
    <property type="entry name" value="ABC_transporter-like_CS"/>
</dbReference>
<gene>
    <name evidence="5" type="ORF">FVR03_07770</name>
</gene>
<dbReference type="InterPro" id="IPR012340">
    <property type="entry name" value="NA-bd_OB-fold"/>
</dbReference>
<dbReference type="AlphaFoldDB" id="A0A5C8K7M3"/>
<dbReference type="SMART" id="SM00382">
    <property type="entry name" value="AAA"/>
    <property type="match status" value="1"/>
</dbReference>
<sequence length="327" mass="35752">MSFLNVAGVSLLENENAALQDVSFSQEEFQKIAIAGETGSGKSTLLQIIAGLTEPSAGEVFFESRKVIGPVEKLVPGHPHIFYLSQQFELPQFLRVEQILKYANKLSSEEAAELYDLCRISHLAKRQTNQLSGGERQRIALARLLIKRPKLLLLDEPFSNLDGAHKKILKSIIHDIGEKLDITCILISHDPHDTLSWADQILVLQAGQIIQRGTPEQIYKQPVNEYTAALFGNYNLLQGAAAKAVATATGISLNGKNLLIRPENILLSADAAEGVAATVQQVNYFGSHYEVQLQVAGTVVTSKTTDPHHQPGSEVFVSFSPADVSYV</sequence>
<evidence type="ECO:0000256" key="3">
    <source>
        <dbReference type="ARBA" id="ARBA00022840"/>
    </source>
</evidence>
<keyword evidence="2" id="KW-0547">Nucleotide-binding</keyword>
<keyword evidence="1" id="KW-0813">Transport</keyword>
<dbReference type="GO" id="GO:0022857">
    <property type="term" value="F:transmembrane transporter activity"/>
    <property type="evidence" value="ECO:0007669"/>
    <property type="project" value="InterPro"/>
</dbReference>
<dbReference type="Gene3D" id="3.40.50.300">
    <property type="entry name" value="P-loop containing nucleotide triphosphate hydrolases"/>
    <property type="match status" value="1"/>
</dbReference>
<evidence type="ECO:0000313" key="5">
    <source>
        <dbReference type="EMBL" id="TXK48749.1"/>
    </source>
</evidence>
<dbReference type="SUPFAM" id="SSF52540">
    <property type="entry name" value="P-loop containing nucleoside triphosphate hydrolases"/>
    <property type="match status" value="1"/>
</dbReference>
<dbReference type="RefSeq" id="WP_147921175.1">
    <property type="nucleotide sequence ID" value="NZ_VRTY01000022.1"/>
</dbReference>
<dbReference type="PANTHER" id="PTHR42781">
    <property type="entry name" value="SPERMIDINE/PUTRESCINE IMPORT ATP-BINDING PROTEIN POTA"/>
    <property type="match status" value="1"/>
</dbReference>
<dbReference type="InterPro" id="IPR027417">
    <property type="entry name" value="P-loop_NTPase"/>
</dbReference>
<accession>A0A5C8K7M3</accession>
<dbReference type="PROSITE" id="PS00211">
    <property type="entry name" value="ABC_TRANSPORTER_1"/>
    <property type="match status" value="1"/>
</dbReference>
<feature type="domain" description="ABC transporter" evidence="4">
    <location>
        <begin position="4"/>
        <end position="231"/>
    </location>
</feature>
<dbReference type="InterPro" id="IPR003439">
    <property type="entry name" value="ABC_transporter-like_ATP-bd"/>
</dbReference>
<keyword evidence="3 5" id="KW-0067">ATP-binding</keyword>